<protein>
    <submittedName>
        <fullName evidence="3">Uncharacterized protein</fullName>
    </submittedName>
</protein>
<dbReference type="AlphaFoldDB" id="D4AVW8"/>
<feature type="compositionally biased region" description="Low complexity" evidence="2">
    <location>
        <begin position="191"/>
        <end position="210"/>
    </location>
</feature>
<dbReference type="HOGENOM" id="CLU_350974_0_0_1"/>
<gene>
    <name evidence="3" type="ORF">ARB_00332</name>
</gene>
<feature type="compositionally biased region" description="Polar residues" evidence="2">
    <location>
        <begin position="86"/>
        <end position="97"/>
    </location>
</feature>
<proteinExistence type="predicted"/>
<dbReference type="eggNOG" id="ENOG502TDMD">
    <property type="taxonomic scope" value="Eukaryota"/>
</dbReference>
<feature type="region of interest" description="Disordered" evidence="2">
    <location>
        <begin position="66"/>
        <end position="113"/>
    </location>
</feature>
<evidence type="ECO:0000313" key="3">
    <source>
        <dbReference type="EMBL" id="EFE32874.1"/>
    </source>
</evidence>
<keyword evidence="1" id="KW-0175">Coiled coil</keyword>
<feature type="compositionally biased region" description="Polar residues" evidence="2">
    <location>
        <begin position="10"/>
        <end position="22"/>
    </location>
</feature>
<sequence>MARSIRKTQNELTVSTGGSSDWRSLDNELTETGLDADESSASTGQKIADGFEKDYAIDISSLLTPVRPKPFRSLPNNIPKKRTKDFLSNSRSEGHSTTAHHIKHNVNTKDSEGPKAALIQDTLSRGLADKKPYPLYPSQPTSDLNITAELRKLWDKPTLKPHPFPRIPDSSIKPNIKEPPSLNDRARFHNTTKTNKTIPNPSSGRSGSSRFGARIKHIDGTSDTPRAGRRRFHPNSPSSPIHSEMLYDDGTSSIIHTSTGICPPIAHGSKRLVASTPGLPLPHSRTEGHSSDGIHCPRPSTQSCNVPDTFWNGWDHCYNSSKTAYPTPVHLFESDTTTSKFADSRPSKQGLGSIPRQRAPLRDLSSNGLKIRDTLRKEAQTRRASLASSQKENLRPRKRSRDTRQNSPIGGGEDFTRDVSEIFTNFADTLTGNHKVPSSPASDSNTGHHGKQATRFHRSKSNGNHDFLSSTDDVSSNLDSKHYDETGTVLRTPETSLLPFGAPDTTADTYAGDKLRRSLPRTARFSRSRYSTASITDFHPAGVDLTLTVSTDISSTPFGQGATVDNTHHRDTDKPLDMLFDLQSRLQRLEIERESLNQSIRQLNRENLALSGRVQVLEAAKSTGGVGGEELNNEDLSMHILLQPVGKGKRSPGTQAQMPTSGVTGLCGQEATHEKTCRFQDGTDVLEDTDLSTSTANAGESVDPISGSLGEAHVDYTILTLVDDHEVEELRRSLEASRIDRTAGKIHHISSAKHDISMSPLSQVLANIGVGVEKEEYHSSASEEDMCTLPPIKKWVRRGLQKDV</sequence>
<feature type="compositionally biased region" description="Basic and acidic residues" evidence="2">
    <location>
        <begin position="370"/>
        <end position="381"/>
    </location>
</feature>
<evidence type="ECO:0000313" key="4">
    <source>
        <dbReference type="Proteomes" id="UP000008866"/>
    </source>
</evidence>
<reference evidence="4" key="1">
    <citation type="journal article" date="2011" name="Genome Biol.">
        <title>Comparative and functional genomics provide insights into the pathogenicity of dermatophytic fungi.</title>
        <authorList>
            <person name="Burmester A."/>
            <person name="Shelest E."/>
            <person name="Gloeckner G."/>
            <person name="Heddergott C."/>
            <person name="Schindler S."/>
            <person name="Staib P."/>
            <person name="Heidel A."/>
            <person name="Felder M."/>
            <person name="Petzold A."/>
            <person name="Szafranski K."/>
            <person name="Feuermann M."/>
            <person name="Pedruzzi I."/>
            <person name="Priebe S."/>
            <person name="Groth M."/>
            <person name="Winkler R."/>
            <person name="Li W."/>
            <person name="Kniemeyer O."/>
            <person name="Schroeckh V."/>
            <person name="Hertweck C."/>
            <person name="Hube B."/>
            <person name="White T.C."/>
            <person name="Platzer M."/>
            <person name="Guthke R."/>
            <person name="Heitman J."/>
            <person name="Woestemeyer J."/>
            <person name="Zipfel P.F."/>
            <person name="Monod M."/>
            <person name="Brakhage A.A."/>
        </authorList>
    </citation>
    <scope>NUCLEOTIDE SEQUENCE [LARGE SCALE GENOMIC DNA]</scope>
    <source>
        <strain evidence="4">ATCC MYA-4681 / CBS 112371</strain>
    </source>
</reference>
<dbReference type="KEGG" id="abe:ARB_00332"/>
<feature type="coiled-coil region" evidence="1">
    <location>
        <begin position="579"/>
        <end position="620"/>
    </location>
</feature>
<feature type="region of interest" description="Disordered" evidence="2">
    <location>
        <begin position="338"/>
        <end position="416"/>
    </location>
</feature>
<feature type="region of interest" description="Disordered" evidence="2">
    <location>
        <begin position="646"/>
        <end position="666"/>
    </location>
</feature>
<organism evidence="3 4">
    <name type="scientific">Arthroderma benhamiae (strain ATCC MYA-4681 / CBS 112371)</name>
    <name type="common">Trichophyton mentagrophytes</name>
    <dbReference type="NCBI Taxonomy" id="663331"/>
    <lineage>
        <taxon>Eukaryota</taxon>
        <taxon>Fungi</taxon>
        <taxon>Dikarya</taxon>
        <taxon>Ascomycota</taxon>
        <taxon>Pezizomycotina</taxon>
        <taxon>Eurotiomycetes</taxon>
        <taxon>Eurotiomycetidae</taxon>
        <taxon>Onygenales</taxon>
        <taxon>Arthrodermataceae</taxon>
        <taxon>Trichophyton</taxon>
    </lineage>
</organism>
<feature type="compositionally biased region" description="Polar residues" evidence="2">
    <location>
        <begin position="382"/>
        <end position="391"/>
    </location>
</feature>
<feature type="compositionally biased region" description="Basic residues" evidence="2">
    <location>
        <begin position="448"/>
        <end position="460"/>
    </location>
</feature>
<feature type="compositionally biased region" description="Polar residues" evidence="2">
    <location>
        <begin position="652"/>
        <end position="663"/>
    </location>
</feature>
<dbReference type="GeneID" id="9519631"/>
<feature type="region of interest" description="Disordered" evidence="2">
    <location>
        <begin position="1"/>
        <end position="47"/>
    </location>
</feature>
<feature type="region of interest" description="Disordered" evidence="2">
    <location>
        <begin position="161"/>
        <end position="242"/>
    </location>
</feature>
<feature type="compositionally biased region" description="Polar residues" evidence="2">
    <location>
        <begin position="461"/>
        <end position="476"/>
    </location>
</feature>
<comment type="caution">
    <text evidence="3">The sequence shown here is derived from an EMBL/GenBank/DDBJ whole genome shotgun (WGS) entry which is preliminary data.</text>
</comment>
<dbReference type="RefSeq" id="XP_003013514.1">
    <property type="nucleotide sequence ID" value="XM_003013468.1"/>
</dbReference>
<evidence type="ECO:0000256" key="1">
    <source>
        <dbReference type="SAM" id="Coils"/>
    </source>
</evidence>
<accession>D4AVW8</accession>
<name>D4AVW8_ARTBC</name>
<dbReference type="Proteomes" id="UP000008866">
    <property type="component" value="Unassembled WGS sequence"/>
</dbReference>
<feature type="region of interest" description="Disordered" evidence="2">
    <location>
        <begin position="430"/>
        <end position="476"/>
    </location>
</feature>
<evidence type="ECO:0000256" key="2">
    <source>
        <dbReference type="SAM" id="MobiDB-lite"/>
    </source>
</evidence>
<dbReference type="EMBL" id="ABSU01000013">
    <property type="protein sequence ID" value="EFE32874.1"/>
    <property type="molecule type" value="Genomic_DNA"/>
</dbReference>
<dbReference type="OMA" id="VDNTHHR"/>
<keyword evidence="4" id="KW-1185">Reference proteome</keyword>